<reference evidence="1 2" key="1">
    <citation type="journal article" date="2021" name="Sci. Rep.">
        <title>The distribution of antibiotic resistance genes in chicken gut microbiota commensals.</title>
        <authorList>
            <person name="Juricova H."/>
            <person name="Matiasovicova J."/>
            <person name="Kubasova T."/>
            <person name="Cejkova D."/>
            <person name="Rychlik I."/>
        </authorList>
    </citation>
    <scope>NUCLEOTIDE SEQUENCE [LARGE SCALE GENOMIC DNA]</scope>
    <source>
        <strain evidence="1 2">An562</strain>
    </source>
</reference>
<dbReference type="InterPro" id="IPR007337">
    <property type="entry name" value="RelB/DinJ"/>
</dbReference>
<dbReference type="NCBIfam" id="TIGR02384">
    <property type="entry name" value="RelB_DinJ"/>
    <property type="match status" value="1"/>
</dbReference>
<dbReference type="Proteomes" id="UP000777002">
    <property type="component" value="Unassembled WGS sequence"/>
</dbReference>
<sequence length="81" mass="8983">MATAIISFRIPTEIKNSVKPILEANGMSVSELCQSVLEYVAETGNIPVKKELLSEEDRELVKLARERLSEIGSIPVKLEDL</sequence>
<organism evidence="1 2">
    <name type="scientific">Parasutterella secunda</name>
    <dbReference type="NCBI Taxonomy" id="626947"/>
    <lineage>
        <taxon>Bacteria</taxon>
        <taxon>Pseudomonadati</taxon>
        <taxon>Pseudomonadota</taxon>
        <taxon>Betaproteobacteria</taxon>
        <taxon>Burkholderiales</taxon>
        <taxon>Sutterellaceae</taxon>
        <taxon>Parasutterella</taxon>
    </lineage>
</organism>
<protein>
    <submittedName>
        <fullName evidence="1">Type II toxin-antitoxin system RelB/DinJ family antitoxin</fullName>
    </submittedName>
</protein>
<proteinExistence type="predicted"/>
<accession>A0ABS2GVA2</accession>
<name>A0ABS2GVA2_9BURK</name>
<evidence type="ECO:0000313" key="1">
    <source>
        <dbReference type="EMBL" id="MBM6928782.1"/>
    </source>
</evidence>
<dbReference type="EMBL" id="JACJKX010000009">
    <property type="protein sequence ID" value="MBM6928782.1"/>
    <property type="molecule type" value="Genomic_DNA"/>
</dbReference>
<dbReference type="InterPro" id="IPR013321">
    <property type="entry name" value="Arc_rbn_hlx_hlx"/>
</dbReference>
<dbReference type="RefSeq" id="WP_205050371.1">
    <property type="nucleotide sequence ID" value="NZ_JACJKX010000009.1"/>
</dbReference>
<evidence type="ECO:0000313" key="2">
    <source>
        <dbReference type="Proteomes" id="UP000777002"/>
    </source>
</evidence>
<comment type="caution">
    <text evidence="1">The sequence shown here is derived from an EMBL/GenBank/DDBJ whole genome shotgun (WGS) entry which is preliminary data.</text>
</comment>
<gene>
    <name evidence="1" type="ORF">H5985_05805</name>
</gene>
<keyword evidence="2" id="KW-1185">Reference proteome</keyword>
<dbReference type="Pfam" id="PF04221">
    <property type="entry name" value="RelB"/>
    <property type="match status" value="1"/>
</dbReference>
<dbReference type="Gene3D" id="1.10.1220.10">
    <property type="entry name" value="Met repressor-like"/>
    <property type="match status" value="1"/>
</dbReference>